<dbReference type="EMBL" id="JACCHT010000006">
    <property type="protein sequence ID" value="NYT28626.1"/>
    <property type="molecule type" value="Genomic_DNA"/>
</dbReference>
<dbReference type="GO" id="GO:0031012">
    <property type="term" value="C:extracellular matrix"/>
    <property type="evidence" value="ECO:0007669"/>
    <property type="project" value="TreeGrafter"/>
</dbReference>
<dbReference type="AlphaFoldDB" id="A0A853F536"/>
<dbReference type="PANTHER" id="PTHR33395">
    <property type="entry name" value="TRANSCRIPTASE, PUTATIVE-RELATED-RELATED"/>
    <property type="match status" value="1"/>
</dbReference>
<evidence type="ECO:0000259" key="1">
    <source>
        <dbReference type="Pfam" id="PF03372"/>
    </source>
</evidence>
<comment type="caution">
    <text evidence="2">The sequence shown here is derived from an EMBL/GenBank/DDBJ whole genome shotgun (WGS) entry which is preliminary data.</text>
</comment>
<dbReference type="InterPro" id="IPR005135">
    <property type="entry name" value="Endo/exonuclease/phosphatase"/>
</dbReference>
<dbReference type="GO" id="GO:0004527">
    <property type="term" value="F:exonuclease activity"/>
    <property type="evidence" value="ECO:0007669"/>
    <property type="project" value="UniProtKB-KW"/>
</dbReference>
<name>A0A853F536_9GAMM</name>
<organism evidence="2 3">
    <name type="scientific">Candidatus Thiodubiliella endoseptemdiera</name>
    <dbReference type="NCBI Taxonomy" id="2738886"/>
    <lineage>
        <taxon>Bacteria</taxon>
        <taxon>Pseudomonadati</taxon>
        <taxon>Pseudomonadota</taxon>
        <taxon>Gammaproteobacteria</taxon>
        <taxon>Candidatus Pseudothioglobaceae</taxon>
        <taxon>Candidatus Thiodubiliella</taxon>
    </lineage>
</organism>
<evidence type="ECO:0000313" key="3">
    <source>
        <dbReference type="Proteomes" id="UP000568751"/>
    </source>
</evidence>
<evidence type="ECO:0000313" key="2">
    <source>
        <dbReference type="EMBL" id="NYT28626.1"/>
    </source>
</evidence>
<accession>A0A853F536</accession>
<keyword evidence="2" id="KW-0378">Hydrolase</keyword>
<keyword evidence="2" id="KW-0540">Nuclease</keyword>
<feature type="domain" description="Endonuclease/exonuclease/phosphatase" evidence="1">
    <location>
        <begin position="18"/>
        <end position="215"/>
    </location>
</feature>
<reference evidence="2 3" key="1">
    <citation type="submission" date="2020-05" db="EMBL/GenBank/DDBJ databases">
        <title>Horizontal transmission and recombination maintain forever young bacterial symbiont genomes.</title>
        <authorList>
            <person name="Russell S.L."/>
            <person name="Pepper-Tunick E."/>
            <person name="Svedberg J."/>
            <person name="Byrne A."/>
            <person name="Ruelas Castillo J."/>
            <person name="Vollmers C."/>
            <person name="Beinart R.A."/>
            <person name="Corbett-Detig R."/>
        </authorList>
    </citation>
    <scope>NUCLEOTIDE SEQUENCE [LARGE SCALE GENOMIC DNA]</scope>
    <source>
        <strain evidence="2">455</strain>
    </source>
</reference>
<dbReference type="PANTHER" id="PTHR33395:SF22">
    <property type="entry name" value="REVERSE TRANSCRIPTASE DOMAIN-CONTAINING PROTEIN"/>
    <property type="match status" value="1"/>
</dbReference>
<dbReference type="Proteomes" id="UP000568751">
    <property type="component" value="Unassembled WGS sequence"/>
</dbReference>
<dbReference type="InterPro" id="IPR036691">
    <property type="entry name" value="Endo/exonu/phosph_ase_sf"/>
</dbReference>
<dbReference type="Pfam" id="PF03372">
    <property type="entry name" value="Exo_endo_phos"/>
    <property type="match status" value="1"/>
</dbReference>
<protein>
    <submittedName>
        <fullName evidence="2">Endonuclease/exonuclease/phosphatase family protein</fullName>
    </submittedName>
</protein>
<dbReference type="SUPFAM" id="SSF56219">
    <property type="entry name" value="DNase I-like"/>
    <property type="match status" value="1"/>
</dbReference>
<keyword evidence="2" id="KW-0269">Exonuclease</keyword>
<gene>
    <name evidence="2" type="ORF">H0A76_12675</name>
</gene>
<sequence length="250" mass="28980">MSAVDILSDKSISICNINIRSIRNKINFLQNFVDEFDIIVLTETHLDNSIENRDIELDSFDKNPQRKDRTNSGGGLLIYSKEDIGICRKHELENDIDETIWVEVHAKGHSFLLCNTYRPEWTDSEYWARLNHAIGLAYQVNENIVISGDLNSDLMSLNNNKLIDMMRLFNFKNVIEKPTRVTNHSRTLLDPIIVSDTINYVFSDVFKLPDNISDHDASVVILQCSKNISRSFKREIWQYQKLITKSLKKN</sequence>
<proteinExistence type="predicted"/>
<keyword evidence="2" id="KW-0255">Endonuclease</keyword>
<dbReference type="Gene3D" id="3.60.10.10">
    <property type="entry name" value="Endonuclease/exonuclease/phosphatase"/>
    <property type="match status" value="1"/>
</dbReference>
<dbReference type="GO" id="GO:0004519">
    <property type="term" value="F:endonuclease activity"/>
    <property type="evidence" value="ECO:0007669"/>
    <property type="project" value="UniProtKB-KW"/>
</dbReference>